<dbReference type="SUPFAM" id="SSF53474">
    <property type="entry name" value="alpha/beta-Hydrolases"/>
    <property type="match status" value="1"/>
</dbReference>
<dbReference type="Gene3D" id="3.40.50.720">
    <property type="entry name" value="NAD(P)-binding Rossmann-like Domain"/>
    <property type="match status" value="1"/>
</dbReference>
<feature type="domain" description="E2 binding" evidence="16">
    <location>
        <begin position="692"/>
        <end position="780"/>
    </location>
</feature>
<dbReference type="Pfam" id="PF00899">
    <property type="entry name" value="ThiF"/>
    <property type="match status" value="1"/>
</dbReference>
<reference evidence="18" key="1">
    <citation type="submission" date="2013-03" db="EMBL/GenBank/DDBJ databases">
        <title>The Genome Sequence of Anopheles christyi ACHKN1017.</title>
        <authorList>
            <consortium name="The Broad Institute Genomics Platform"/>
            <person name="Neafsey D.E."/>
            <person name="Besansky N."/>
            <person name="Walker B."/>
            <person name="Young S.K."/>
            <person name="Zeng Q."/>
            <person name="Gargeya S."/>
            <person name="Fitzgerald M."/>
            <person name="Haas B."/>
            <person name="Abouelleil A."/>
            <person name="Allen A.W."/>
            <person name="Alvarado L."/>
            <person name="Arachchi H.M."/>
            <person name="Berlin A.M."/>
            <person name="Chapman S.B."/>
            <person name="Gainer-Dewar J."/>
            <person name="Goldberg J."/>
            <person name="Griggs A."/>
            <person name="Gujja S."/>
            <person name="Hansen M."/>
            <person name="Howarth C."/>
            <person name="Imamovic A."/>
            <person name="Ireland A."/>
            <person name="Larimer J."/>
            <person name="McCowan C."/>
            <person name="Murphy C."/>
            <person name="Pearson M."/>
            <person name="Poon T.W."/>
            <person name="Priest M."/>
            <person name="Roberts A."/>
            <person name="Saif S."/>
            <person name="Shea T."/>
            <person name="Sisk P."/>
            <person name="Sykes S."/>
            <person name="Wortman J."/>
            <person name="Nusbaum C."/>
            <person name="Birren B."/>
        </authorList>
    </citation>
    <scope>NUCLEOTIDE SEQUENCE [LARGE SCALE GENOMIC DNA]</scope>
    <source>
        <strain evidence="18">ACHKN1017</strain>
    </source>
</reference>
<dbReference type="Pfam" id="PF00151">
    <property type="entry name" value="Lipase"/>
    <property type="match status" value="1"/>
</dbReference>
<dbReference type="InterPro" id="IPR013818">
    <property type="entry name" value="Lipase"/>
</dbReference>
<dbReference type="SUPFAM" id="SSF69572">
    <property type="entry name" value="Activating enzymes of the ubiquitin-like proteins"/>
    <property type="match status" value="1"/>
</dbReference>
<proteinExistence type="inferred from homology"/>
<comment type="pathway">
    <text evidence="2 14">Protein modification; protein neddylation.</text>
</comment>
<keyword evidence="9 14" id="KW-0833">Ubl conjugation pathway</keyword>
<dbReference type="AlphaFoldDB" id="A0A182JUE6"/>
<keyword evidence="10 14" id="KW-0067">ATP-binding</keyword>
<dbReference type="Gene3D" id="3.10.290.20">
    <property type="entry name" value="Ubiquitin-like 2 activating enzyme e1b. Chain: B, domain 3"/>
    <property type="match status" value="1"/>
</dbReference>
<sequence length="787" mass="86513">MGKRMIVSIVLIGCFCALEVYPFDLGGLVKKTGDVAKVAAKTAKGVAESIPQIFSPEQLLEFSKQSIIGLPAEAIAATINQICSVALLTNATASENEVNITDMNYILMTEDNNVTIPLLESDDLWKNELFNKSYDTVILVTGWTSNVNELNRAIDTIYNAYKARGGYNFVVIDTAEYVDTLYTWSAFNTNDLGEGLADGLKGLIKYVPLEKIHLVGHSLGAHIVGNAGRIFQYKTNKTIPRITGLDPANPCFNEGESLSGIQRGDADFVDIIHTNAKVLGKRDPIGDADFYPNGIVSVQPGCLDPSCSHKRAWELYAETVYPDSEKSLLAVKCNSLLSLNTGGCNNDHLSKRWNHLRKILERSGPFCHPNFAASSETLEFLLNTCKILVIGAGGLGCELLKDLALMGFRDIHVIDMDTIELSNLNRQFLFRRTDIGRSKAQCAAAFINGRVPGCVVTPHFCKIQNFDSTFYRQFHIIVCGLDSIVARRWINGMLISMLEYEEDGSVDETSIIPLIDGGTEGFKGNARVILPGMTACIDCTLDLFPPQVNYPLCTIANTPRLPEHCIEYVKIIQWPKETPFGVDIALDGDDPQHVTWVYEKAQERANSFNITGLSYRLVQGVLKHIIPAVASTNAVIAAACATEVFKIASSCCEPLNNYMVFNDVDGIYTYTYEAEKRSDCLACSQVPRPVEITDPNGMTLQDLIQLLCDNPEFQMKSPGLTAVLEGKNKTLYMGTVKSIAEATKGNLTLSLNELGLKDGQEIMVADITTPNTILIKLKFQPNEVEMS</sequence>
<dbReference type="SMART" id="SM01181">
    <property type="entry name" value="E2_bind"/>
    <property type="match status" value="1"/>
</dbReference>
<evidence type="ECO:0000256" key="10">
    <source>
        <dbReference type="ARBA" id="ARBA00022840"/>
    </source>
</evidence>
<evidence type="ECO:0000256" key="2">
    <source>
        <dbReference type="ARBA" id="ARBA00005032"/>
    </source>
</evidence>
<dbReference type="EnsemblMetazoa" id="ACHR002128-RA">
    <property type="protein sequence ID" value="ACHR002128-PA"/>
    <property type="gene ID" value="ACHR002128"/>
</dbReference>
<keyword evidence="18" id="KW-1185">Reference proteome</keyword>
<dbReference type="PROSITE" id="PS00865">
    <property type="entry name" value="UBIQUITIN_ACTIVAT_2"/>
    <property type="match status" value="1"/>
</dbReference>
<evidence type="ECO:0000256" key="7">
    <source>
        <dbReference type="ARBA" id="ARBA00022598"/>
    </source>
</evidence>
<evidence type="ECO:0000256" key="14">
    <source>
        <dbReference type="RuleBase" id="RU368009"/>
    </source>
</evidence>
<comment type="catalytic activity">
    <reaction evidence="12 14">
        <text>ATP + [NEDD8 protein] + [E1 NEDD8-activating enzyme]-L-cysteine = AMP + diphosphate + [E1 NEDD8-activating enzyme]-S-[NEDD8 protein]-yl-L-cysteine.</text>
        <dbReference type="EC" id="6.2.1.64"/>
    </reaction>
</comment>
<dbReference type="FunFam" id="3.50.50.80:FF:000002">
    <property type="entry name" value="SUMO-activating enzyme subunit 2"/>
    <property type="match status" value="1"/>
</dbReference>
<dbReference type="GO" id="GO:0005737">
    <property type="term" value="C:cytoplasm"/>
    <property type="evidence" value="ECO:0007669"/>
    <property type="project" value="TreeGrafter"/>
</dbReference>
<evidence type="ECO:0000256" key="6">
    <source>
        <dbReference type="ARBA" id="ARBA00022525"/>
    </source>
</evidence>
<dbReference type="GO" id="GO:0019781">
    <property type="term" value="F:NEDD8 activating enzyme activity"/>
    <property type="evidence" value="ECO:0007669"/>
    <property type="project" value="UniProtKB-UniRule"/>
</dbReference>
<dbReference type="GO" id="GO:0016298">
    <property type="term" value="F:lipase activity"/>
    <property type="evidence" value="ECO:0007669"/>
    <property type="project" value="InterPro"/>
</dbReference>
<organism evidence="17 18">
    <name type="scientific">Anopheles christyi</name>
    <dbReference type="NCBI Taxonomy" id="43041"/>
    <lineage>
        <taxon>Eukaryota</taxon>
        <taxon>Metazoa</taxon>
        <taxon>Ecdysozoa</taxon>
        <taxon>Arthropoda</taxon>
        <taxon>Hexapoda</taxon>
        <taxon>Insecta</taxon>
        <taxon>Pterygota</taxon>
        <taxon>Neoptera</taxon>
        <taxon>Endopterygota</taxon>
        <taxon>Diptera</taxon>
        <taxon>Nematocera</taxon>
        <taxon>Culicoidea</taxon>
        <taxon>Culicidae</taxon>
        <taxon>Anophelinae</taxon>
        <taxon>Anopheles</taxon>
    </lineage>
</organism>
<dbReference type="InterPro" id="IPR000594">
    <property type="entry name" value="ThiF_NAD_FAD-bd"/>
</dbReference>
<comment type="function">
    <text evidence="14">Catalytic subunit of the dimeric E1 enzyme, which activates NEDD8.</text>
</comment>
<feature type="signal peptide" evidence="15">
    <location>
        <begin position="1"/>
        <end position="22"/>
    </location>
</feature>
<dbReference type="FunFam" id="1.10.10.520:FF:000001">
    <property type="entry name" value="NEDD8-activating enzyme E1 catalytic subunit"/>
    <property type="match status" value="1"/>
</dbReference>
<dbReference type="GO" id="GO:0045116">
    <property type="term" value="P:protein neddylation"/>
    <property type="evidence" value="ECO:0007669"/>
    <property type="project" value="UniProtKB-UniRule"/>
</dbReference>
<dbReference type="GO" id="GO:0005634">
    <property type="term" value="C:nucleus"/>
    <property type="evidence" value="ECO:0007669"/>
    <property type="project" value="TreeGrafter"/>
</dbReference>
<feature type="chain" id="PRO_5008124713" description="NEDD8-activating enzyme E1 catalytic subunit" evidence="15">
    <location>
        <begin position="23"/>
        <end position="787"/>
    </location>
</feature>
<dbReference type="InterPro" id="IPR045886">
    <property type="entry name" value="ThiF/MoeB/HesA"/>
</dbReference>
<dbReference type="InterPro" id="IPR023318">
    <property type="entry name" value="Ub_act_enz_dom_a_sf"/>
</dbReference>
<comment type="similarity">
    <text evidence="4">Belongs to the AB hydrolase superfamily. Lipase family.</text>
</comment>
<evidence type="ECO:0000313" key="18">
    <source>
        <dbReference type="Proteomes" id="UP000075881"/>
    </source>
</evidence>
<evidence type="ECO:0000256" key="4">
    <source>
        <dbReference type="ARBA" id="ARBA00010701"/>
    </source>
</evidence>
<dbReference type="GO" id="GO:0032991">
    <property type="term" value="C:protein-containing complex"/>
    <property type="evidence" value="ECO:0007669"/>
    <property type="project" value="UniProtKB-ARBA"/>
</dbReference>
<dbReference type="Proteomes" id="UP000075881">
    <property type="component" value="Unassembled WGS sequence"/>
</dbReference>
<protein>
    <recommendedName>
        <fullName evidence="5 14">NEDD8-activating enzyme E1 catalytic subunit</fullName>
        <ecNumber evidence="11 14">6.2.1.64</ecNumber>
    </recommendedName>
</protein>
<dbReference type="Pfam" id="PF08825">
    <property type="entry name" value="E2_bind"/>
    <property type="match status" value="1"/>
</dbReference>
<dbReference type="UniPathway" id="UPA00885"/>
<dbReference type="VEuPathDB" id="VectorBase:ACHR002128"/>
<evidence type="ECO:0000256" key="12">
    <source>
        <dbReference type="ARBA" id="ARBA00024626"/>
    </source>
</evidence>
<keyword evidence="15" id="KW-0732">Signal</keyword>
<evidence type="ECO:0000313" key="17">
    <source>
        <dbReference type="EnsemblMetazoa" id="ACHR002128-PA"/>
    </source>
</evidence>
<dbReference type="EC" id="6.2.1.64" evidence="11 14"/>
<dbReference type="FunFam" id="3.10.290.20:FF:000001">
    <property type="entry name" value="NEDD8-activating enzyme E1 catalytic subunit, variant"/>
    <property type="match status" value="1"/>
</dbReference>
<dbReference type="InterPro" id="IPR029058">
    <property type="entry name" value="AB_hydrolase_fold"/>
</dbReference>
<comment type="subcellular location">
    <subcellularLocation>
        <location evidence="1">Secreted</location>
    </subcellularLocation>
</comment>
<evidence type="ECO:0000259" key="16">
    <source>
        <dbReference type="SMART" id="SM01181"/>
    </source>
</evidence>
<accession>A0A182JUE6</accession>
<dbReference type="FunFam" id="3.40.50.1820:FF:000122">
    <property type="entry name" value="Vitellogenin-3-like Protein"/>
    <property type="match status" value="1"/>
</dbReference>
<dbReference type="InterPro" id="IPR014929">
    <property type="entry name" value="E2-binding"/>
</dbReference>
<dbReference type="InterPro" id="IPR033127">
    <property type="entry name" value="UBQ-activ_enz_E1_Cys_AS"/>
</dbReference>
<dbReference type="PRINTS" id="PR00821">
    <property type="entry name" value="TAGLIPASE"/>
</dbReference>
<evidence type="ECO:0000256" key="15">
    <source>
        <dbReference type="SAM" id="SignalP"/>
    </source>
</evidence>
<evidence type="ECO:0000256" key="3">
    <source>
        <dbReference type="ARBA" id="ARBA00006310"/>
    </source>
</evidence>
<keyword evidence="7 14" id="KW-0436">Ligase</keyword>
<dbReference type="PANTHER" id="PTHR10953:SF6">
    <property type="entry name" value="NEDD8-ACTIVATING ENZYME E1 CATALYTIC SUBUNIT"/>
    <property type="match status" value="1"/>
</dbReference>
<dbReference type="Gene3D" id="1.10.10.520">
    <property type="entry name" value="Ubiquitin activating enzymes (Uba3). Chain: B, domain 2"/>
    <property type="match status" value="1"/>
</dbReference>
<dbReference type="InterPro" id="IPR035985">
    <property type="entry name" value="Ubiquitin-activating_enz"/>
</dbReference>
<keyword evidence="6" id="KW-0964">Secreted</keyword>
<evidence type="ECO:0000256" key="13">
    <source>
        <dbReference type="PROSITE-ProRule" id="PRU10132"/>
    </source>
</evidence>
<dbReference type="CDD" id="cd01488">
    <property type="entry name" value="Uba3_RUB"/>
    <property type="match status" value="1"/>
</dbReference>
<evidence type="ECO:0000256" key="1">
    <source>
        <dbReference type="ARBA" id="ARBA00004613"/>
    </source>
</evidence>
<dbReference type="GO" id="GO:0005576">
    <property type="term" value="C:extracellular region"/>
    <property type="evidence" value="ECO:0007669"/>
    <property type="project" value="UniProtKB-SubCell"/>
</dbReference>
<dbReference type="STRING" id="43041.A0A182JUE6"/>
<feature type="active site" description="Glycyl thioester intermediate" evidence="13">
    <location>
        <position position="553"/>
    </location>
</feature>
<reference evidence="17" key="2">
    <citation type="submission" date="2020-05" db="UniProtKB">
        <authorList>
            <consortium name="EnsemblMetazoa"/>
        </authorList>
    </citation>
    <scope>IDENTIFICATION</scope>
    <source>
        <strain evidence="17">ACHKN1017</strain>
    </source>
</reference>
<name>A0A182JUE6_9DIPT</name>
<dbReference type="Gene3D" id="3.40.50.1820">
    <property type="entry name" value="alpha/beta hydrolase"/>
    <property type="match status" value="1"/>
</dbReference>
<keyword evidence="8 14" id="KW-0547">Nucleotide-binding</keyword>
<evidence type="ECO:0000256" key="5">
    <source>
        <dbReference type="ARBA" id="ARBA00015203"/>
    </source>
</evidence>
<comment type="similarity">
    <text evidence="3 14">Belongs to the ubiquitin-activating E1 family. UBA3 subfamily.</text>
</comment>
<dbReference type="InterPro" id="IPR030468">
    <property type="entry name" value="Uba3_N"/>
</dbReference>
<evidence type="ECO:0000256" key="9">
    <source>
        <dbReference type="ARBA" id="ARBA00022786"/>
    </source>
</evidence>
<evidence type="ECO:0000256" key="8">
    <source>
        <dbReference type="ARBA" id="ARBA00022741"/>
    </source>
</evidence>
<dbReference type="InterPro" id="IPR000734">
    <property type="entry name" value="TAG_lipase"/>
</dbReference>
<evidence type="ECO:0000256" key="11">
    <source>
        <dbReference type="ARBA" id="ARBA00023624"/>
    </source>
</evidence>
<dbReference type="PANTHER" id="PTHR10953">
    <property type="entry name" value="UBIQUITIN-ACTIVATING ENZYME E1"/>
    <property type="match status" value="1"/>
</dbReference>
<dbReference type="GO" id="GO:0005524">
    <property type="term" value="F:ATP binding"/>
    <property type="evidence" value="ECO:0007669"/>
    <property type="project" value="UniProtKB-UniRule"/>
</dbReference>